<dbReference type="RefSeq" id="WP_155036057.1">
    <property type="nucleotide sequence ID" value="NZ_JAYMMG010000008.1"/>
</dbReference>
<dbReference type="AlphaFoldDB" id="A0A7K1GMF0"/>
<keyword evidence="1" id="KW-1133">Transmembrane helix</keyword>
<evidence type="ECO:0000256" key="1">
    <source>
        <dbReference type="SAM" id="Phobius"/>
    </source>
</evidence>
<feature type="transmembrane region" description="Helical" evidence="1">
    <location>
        <begin position="194"/>
        <end position="215"/>
    </location>
</feature>
<organism evidence="2 3">
    <name type="scientific">Myroides pelagicus</name>
    <dbReference type="NCBI Taxonomy" id="270914"/>
    <lineage>
        <taxon>Bacteria</taxon>
        <taxon>Pseudomonadati</taxon>
        <taxon>Bacteroidota</taxon>
        <taxon>Flavobacteriia</taxon>
        <taxon>Flavobacteriales</taxon>
        <taxon>Flavobacteriaceae</taxon>
        <taxon>Myroides</taxon>
    </lineage>
</organism>
<dbReference type="OrthoDB" id="662673at2"/>
<keyword evidence="1" id="KW-0472">Membrane</keyword>
<comment type="caution">
    <text evidence="2">The sequence shown here is derived from an EMBL/GenBank/DDBJ whole genome shotgun (WGS) entry which is preliminary data.</text>
</comment>
<name>A0A7K1GMF0_9FLAO</name>
<gene>
    <name evidence="2" type="ORF">GJV77_09110</name>
</gene>
<proteinExistence type="predicted"/>
<feature type="transmembrane region" description="Helical" evidence="1">
    <location>
        <begin position="98"/>
        <end position="119"/>
    </location>
</feature>
<keyword evidence="1" id="KW-0812">Transmembrane</keyword>
<accession>A0A7K1GMF0</accession>
<evidence type="ECO:0008006" key="4">
    <source>
        <dbReference type="Google" id="ProtNLM"/>
    </source>
</evidence>
<feature type="transmembrane region" description="Helical" evidence="1">
    <location>
        <begin position="125"/>
        <end position="147"/>
    </location>
</feature>
<dbReference type="EMBL" id="WMJY01000018">
    <property type="protein sequence ID" value="MTH30067.1"/>
    <property type="molecule type" value="Genomic_DNA"/>
</dbReference>
<sequence length="229" mass="26905">MKTLSTDQIQALHAFVKKHYVEYYDVEIELVDHLANDIENQWIEDETLSFDTALERAFKKFGIFGFSDLVSIKEQNLQNHYFKLVGKEIYHFFHWPKIMLTAAIFYILLLVIRYASIYIDLESLYVITLWTVIIGSFAFMISLALRIKKENKATHKKWLINRVQLSIISTPIILFQAFLGFMSRVAKQSDWLCAGLLLILGLWVYTTYFVVLPIIKREKQQTLNKLINL</sequence>
<feature type="transmembrane region" description="Helical" evidence="1">
    <location>
        <begin position="159"/>
        <end position="182"/>
    </location>
</feature>
<reference evidence="2 3" key="1">
    <citation type="journal article" date="2006" name="Int. J. Syst. Evol. Microbiol.">
        <title>Myroides pelagicus sp. nov., isolated from seawater in Thailand.</title>
        <authorList>
            <person name="Yoon J."/>
            <person name="Maneerat S."/>
            <person name="Kawai F."/>
            <person name="Yokota A."/>
        </authorList>
    </citation>
    <scope>NUCLEOTIDE SEQUENCE [LARGE SCALE GENOMIC DNA]</scope>
    <source>
        <strain evidence="2 3">SM1T</strain>
    </source>
</reference>
<keyword evidence="3" id="KW-1185">Reference proteome</keyword>
<dbReference type="Proteomes" id="UP000488936">
    <property type="component" value="Unassembled WGS sequence"/>
</dbReference>
<protein>
    <recommendedName>
        <fullName evidence="4">DUF1129 family protein</fullName>
    </recommendedName>
</protein>
<evidence type="ECO:0000313" key="2">
    <source>
        <dbReference type="EMBL" id="MTH30067.1"/>
    </source>
</evidence>
<evidence type="ECO:0000313" key="3">
    <source>
        <dbReference type="Proteomes" id="UP000488936"/>
    </source>
</evidence>